<protein>
    <submittedName>
        <fullName evidence="2">Uncharacterized protein</fullName>
    </submittedName>
</protein>
<evidence type="ECO:0000313" key="2">
    <source>
        <dbReference type="EMBL" id="CEK72681.1"/>
    </source>
</evidence>
<name>A0A0B6ZXU8_9EUPU</name>
<feature type="non-terminal residue" evidence="2">
    <location>
        <position position="261"/>
    </location>
</feature>
<reference evidence="2" key="1">
    <citation type="submission" date="2014-12" db="EMBL/GenBank/DDBJ databases">
        <title>Insight into the proteome of Arion vulgaris.</title>
        <authorList>
            <person name="Aradska J."/>
            <person name="Bulat T."/>
            <person name="Smidak R."/>
            <person name="Sarate P."/>
            <person name="Gangsoo J."/>
            <person name="Sialana F."/>
            <person name="Bilban M."/>
            <person name="Lubec G."/>
        </authorList>
    </citation>
    <scope>NUCLEOTIDE SEQUENCE</scope>
    <source>
        <tissue evidence="2">Skin</tissue>
    </source>
</reference>
<sequence length="261" mass="28633">STLQGTKPAPILWNEVNNCKLPVQSSPTLYESEAVIETAVKNSKINATSTDITTEGQGMVSSDSNSKPSLSTSVKDDQIASTMPASREHLLEDKIVAEETKFMPVFPSVDGNIDFAESEFFPATQVFNDPSFFDMLEKSSNTCALNPKRGSVLMKFDPLQEQREQVFAKPGSPGPIKKPARISDAFNLSKTSADDSVYLFGTPPRVSRRRTLTRKVHNTRANVIEEEAGTAEVDIIFGSDEESEGMDTILYNNLMPLSVTE</sequence>
<gene>
    <name evidence="2" type="primary">ORF83469</name>
</gene>
<proteinExistence type="predicted"/>
<feature type="region of interest" description="Disordered" evidence="1">
    <location>
        <begin position="51"/>
        <end position="80"/>
    </location>
</feature>
<dbReference type="EMBL" id="HACG01025816">
    <property type="protein sequence ID" value="CEK72681.1"/>
    <property type="molecule type" value="Transcribed_RNA"/>
</dbReference>
<dbReference type="AlphaFoldDB" id="A0A0B6ZXU8"/>
<evidence type="ECO:0000256" key="1">
    <source>
        <dbReference type="SAM" id="MobiDB-lite"/>
    </source>
</evidence>
<accession>A0A0B6ZXU8</accession>
<feature type="non-terminal residue" evidence="2">
    <location>
        <position position="1"/>
    </location>
</feature>
<organism evidence="2">
    <name type="scientific">Arion vulgaris</name>
    <dbReference type="NCBI Taxonomy" id="1028688"/>
    <lineage>
        <taxon>Eukaryota</taxon>
        <taxon>Metazoa</taxon>
        <taxon>Spiralia</taxon>
        <taxon>Lophotrochozoa</taxon>
        <taxon>Mollusca</taxon>
        <taxon>Gastropoda</taxon>
        <taxon>Heterobranchia</taxon>
        <taxon>Euthyneura</taxon>
        <taxon>Panpulmonata</taxon>
        <taxon>Eupulmonata</taxon>
        <taxon>Stylommatophora</taxon>
        <taxon>Helicina</taxon>
        <taxon>Arionoidea</taxon>
        <taxon>Arionidae</taxon>
        <taxon>Arion</taxon>
    </lineage>
</organism>